<dbReference type="SFLD" id="SFLDF00288">
    <property type="entry name" value="HemN-like__clustered_with_nucl"/>
    <property type="match status" value="1"/>
</dbReference>
<keyword evidence="2" id="KW-0143">Chaperone</keyword>
<dbReference type="PROSITE" id="PS51918">
    <property type="entry name" value="RADICAL_SAM"/>
    <property type="match status" value="1"/>
</dbReference>
<reference evidence="4 5" key="1">
    <citation type="submission" date="2020-08" db="EMBL/GenBank/DDBJ databases">
        <title>Genomic Encyclopedia of Type Strains, Phase IV (KMG-IV): sequencing the most valuable type-strain genomes for metagenomic binning, comparative biology and taxonomic classification.</title>
        <authorList>
            <person name="Goeker M."/>
        </authorList>
    </citation>
    <scope>NUCLEOTIDE SEQUENCE [LARGE SCALE GENOMIC DNA]</scope>
    <source>
        <strain evidence="4 5">DSM 12252</strain>
    </source>
</reference>
<sequence>MKHLYVHIPFCHRICPYCSFHKHTPGGTDMTAFVDALLREVEKQPLQPQTIFFGGGTPTMLSDVHLERLLYGLKERVDFSQMVEFTMEANPRSVTESKAALMRAMGVTRISLGIQAWDDETLKTLGRDHARADAEETWQVLKAEGFPSLNLDLMFSIPGQSMDTWRSTLEHTIALQPDHISAYNLNYEEDTDFFRRLKAGEYREDEGRDADFFNLAIDLLEADGFEHYEISNYAKAGHRSVHNEAYWMGEDYLGIGPGAFSTVGGRRWHNVKDTPRYMAMTLAGEDTAVEVEELTPDQRRTERFGLELRTARGLPLELIAPESRKMLETLRDQGLLSYDESHLRLTRAGKPLVDPIAVALMG</sequence>
<dbReference type="SFLD" id="SFLDS00029">
    <property type="entry name" value="Radical_SAM"/>
    <property type="match status" value="1"/>
</dbReference>
<keyword evidence="2" id="KW-0949">S-adenosyl-L-methionine</keyword>
<dbReference type="InterPro" id="IPR023404">
    <property type="entry name" value="rSAM_horseshoe"/>
</dbReference>
<evidence type="ECO:0000259" key="3">
    <source>
        <dbReference type="PROSITE" id="PS51918"/>
    </source>
</evidence>
<keyword evidence="2" id="KW-0479">Metal-binding</keyword>
<dbReference type="SFLD" id="SFLDG01082">
    <property type="entry name" value="B12-binding_domain_containing"/>
    <property type="match status" value="1"/>
</dbReference>
<dbReference type="InterPro" id="IPR004559">
    <property type="entry name" value="HemW-like"/>
</dbReference>
<dbReference type="GO" id="GO:0046872">
    <property type="term" value="F:metal ion binding"/>
    <property type="evidence" value="ECO:0007669"/>
    <property type="project" value="UniProtKB-UniRule"/>
</dbReference>
<dbReference type="Pfam" id="PF04055">
    <property type="entry name" value="Radical_SAM"/>
    <property type="match status" value="1"/>
</dbReference>
<dbReference type="GO" id="GO:0051539">
    <property type="term" value="F:4 iron, 4 sulfur cluster binding"/>
    <property type="evidence" value="ECO:0007669"/>
    <property type="project" value="UniProtKB-UniRule"/>
</dbReference>
<dbReference type="PANTHER" id="PTHR13932">
    <property type="entry name" value="COPROPORPHYRINIGEN III OXIDASE"/>
    <property type="match status" value="1"/>
</dbReference>
<dbReference type="Gene3D" id="3.80.30.20">
    <property type="entry name" value="tm_1862 like domain"/>
    <property type="match status" value="1"/>
</dbReference>
<dbReference type="GO" id="GO:0004109">
    <property type="term" value="F:coproporphyrinogen oxidase activity"/>
    <property type="evidence" value="ECO:0007669"/>
    <property type="project" value="InterPro"/>
</dbReference>
<dbReference type="SMART" id="SM00729">
    <property type="entry name" value="Elp3"/>
    <property type="match status" value="1"/>
</dbReference>
<dbReference type="InterPro" id="IPR010723">
    <property type="entry name" value="HemN_C"/>
</dbReference>
<dbReference type="SUPFAM" id="SSF102114">
    <property type="entry name" value="Radical SAM enzymes"/>
    <property type="match status" value="1"/>
</dbReference>
<proteinExistence type="inferred from homology"/>
<dbReference type="InterPro" id="IPR007197">
    <property type="entry name" value="rSAM"/>
</dbReference>
<comment type="similarity">
    <text evidence="1">Belongs to the anaerobic coproporphyrinogen-III oxidase family. HemW subfamily.</text>
</comment>
<keyword evidence="4" id="KW-0560">Oxidoreductase</keyword>
<dbReference type="GO" id="GO:0005737">
    <property type="term" value="C:cytoplasm"/>
    <property type="evidence" value="ECO:0007669"/>
    <property type="project" value="UniProtKB-SubCell"/>
</dbReference>
<protein>
    <recommendedName>
        <fullName evidence="2">Heme chaperone HemW</fullName>
    </recommendedName>
</protein>
<name>A0A7W7YCK5_9BACT</name>
<dbReference type="EMBL" id="JACHIG010000006">
    <property type="protein sequence ID" value="MBB5033522.1"/>
    <property type="molecule type" value="Genomic_DNA"/>
</dbReference>
<dbReference type="Pfam" id="PF06969">
    <property type="entry name" value="HemN_C"/>
    <property type="match status" value="1"/>
</dbReference>
<feature type="domain" description="Radical SAM core" evidence="3">
    <location>
        <begin position="1"/>
        <end position="226"/>
    </location>
</feature>
<evidence type="ECO:0000313" key="5">
    <source>
        <dbReference type="Proteomes" id="UP000590740"/>
    </source>
</evidence>
<accession>A0A7W7YCK5</accession>
<keyword evidence="2" id="KW-0349">Heme</keyword>
<comment type="subcellular location">
    <subcellularLocation>
        <location evidence="2">Cytoplasm</location>
    </subcellularLocation>
</comment>
<comment type="function">
    <text evidence="2">Probably acts as a heme chaperone, transferring heme to an unknown acceptor. Binds one molecule of heme per monomer, possibly covalently. Binds 1 [4Fe-4S] cluster. The cluster is coordinated with 3 cysteines and an exchangeable S-adenosyl-L-methionine.</text>
</comment>
<keyword evidence="2" id="KW-0963">Cytoplasm</keyword>
<keyword evidence="2" id="KW-0411">Iron-sulfur</keyword>
<gene>
    <name evidence="4" type="ORF">HNQ65_003110</name>
</gene>
<keyword evidence="2" id="KW-0408">Iron</keyword>
<comment type="caution">
    <text evidence="4">The sequence shown here is derived from an EMBL/GenBank/DDBJ whole genome shotgun (WGS) entry which is preliminary data.</text>
</comment>
<dbReference type="InterPro" id="IPR006638">
    <property type="entry name" value="Elp3/MiaA/NifB-like_rSAM"/>
</dbReference>
<organism evidence="4 5">
    <name type="scientific">Prosthecobacter vanneervenii</name>
    <dbReference type="NCBI Taxonomy" id="48466"/>
    <lineage>
        <taxon>Bacteria</taxon>
        <taxon>Pseudomonadati</taxon>
        <taxon>Verrucomicrobiota</taxon>
        <taxon>Verrucomicrobiia</taxon>
        <taxon>Verrucomicrobiales</taxon>
        <taxon>Verrucomicrobiaceae</taxon>
        <taxon>Prosthecobacter</taxon>
    </lineage>
</organism>
<evidence type="ECO:0000256" key="2">
    <source>
        <dbReference type="RuleBase" id="RU364116"/>
    </source>
</evidence>
<dbReference type="PANTHER" id="PTHR13932:SF5">
    <property type="entry name" value="RADICAL S-ADENOSYL METHIONINE DOMAIN-CONTAINING PROTEIN 1, MITOCHONDRIAL"/>
    <property type="match status" value="1"/>
</dbReference>
<dbReference type="RefSeq" id="WP_184340445.1">
    <property type="nucleotide sequence ID" value="NZ_JACHIG010000006.1"/>
</dbReference>
<keyword evidence="2" id="KW-0004">4Fe-4S</keyword>
<dbReference type="AlphaFoldDB" id="A0A7W7YCK5"/>
<dbReference type="InterPro" id="IPR034505">
    <property type="entry name" value="Coproporphyrinogen-III_oxidase"/>
</dbReference>
<dbReference type="SFLD" id="SFLDF00562">
    <property type="entry name" value="HemN-like__clustered_with_heat"/>
    <property type="match status" value="1"/>
</dbReference>
<dbReference type="NCBIfam" id="TIGR00539">
    <property type="entry name" value="hemN_rel"/>
    <property type="match status" value="1"/>
</dbReference>
<dbReference type="Proteomes" id="UP000590740">
    <property type="component" value="Unassembled WGS sequence"/>
</dbReference>
<evidence type="ECO:0000313" key="4">
    <source>
        <dbReference type="EMBL" id="MBB5033522.1"/>
    </source>
</evidence>
<dbReference type="CDD" id="cd01335">
    <property type="entry name" value="Radical_SAM"/>
    <property type="match status" value="1"/>
</dbReference>
<evidence type="ECO:0000256" key="1">
    <source>
        <dbReference type="ARBA" id="ARBA00006100"/>
    </source>
</evidence>
<dbReference type="InterPro" id="IPR058240">
    <property type="entry name" value="rSAM_sf"/>
</dbReference>
<dbReference type="SFLD" id="SFLDG01065">
    <property type="entry name" value="anaerobic_coproporphyrinogen-I"/>
    <property type="match status" value="1"/>
</dbReference>
<keyword evidence="5" id="KW-1185">Reference proteome</keyword>
<dbReference type="GO" id="GO:0006779">
    <property type="term" value="P:porphyrin-containing compound biosynthetic process"/>
    <property type="evidence" value="ECO:0007669"/>
    <property type="project" value="InterPro"/>
</dbReference>